<dbReference type="SMART" id="SM00448">
    <property type="entry name" value="REC"/>
    <property type="match status" value="1"/>
</dbReference>
<dbReference type="Pfam" id="PF00072">
    <property type="entry name" value="Response_reg"/>
    <property type="match status" value="1"/>
</dbReference>
<protein>
    <submittedName>
        <fullName evidence="11">Response regulator transcription factor</fullName>
    </submittedName>
</protein>
<keyword evidence="7" id="KW-0804">Transcription</keyword>
<evidence type="ECO:0000259" key="9">
    <source>
        <dbReference type="PROSITE" id="PS01124"/>
    </source>
</evidence>
<dbReference type="PANTHER" id="PTHR42713:SF3">
    <property type="entry name" value="TRANSCRIPTIONAL REGULATORY PROTEIN HPTR"/>
    <property type="match status" value="1"/>
</dbReference>
<dbReference type="Proteomes" id="UP001500340">
    <property type="component" value="Unassembled WGS sequence"/>
</dbReference>
<dbReference type="SUPFAM" id="SSF46689">
    <property type="entry name" value="Homeodomain-like"/>
    <property type="match status" value="2"/>
</dbReference>
<keyword evidence="5" id="KW-0805">Transcription regulation</keyword>
<dbReference type="PROSITE" id="PS00041">
    <property type="entry name" value="HTH_ARAC_FAMILY_1"/>
    <property type="match status" value="1"/>
</dbReference>
<sequence>MLNVLLVDDEPWVLEGLRTMIDWNRLGFHVCGEAVNSIDAFRQIQEYQPDLVITDVNMPEISGLELIEKSNRLLLHPPKFIVLSGYDDFHYALTAMQLRVVEYLLKPIDDEEIESLLVKLANQIRAETAARRIESNRHLYAVNHVINRLILGEYSLSLAEQARLSMNLSGDQQLICMMIEGAYDLVACGQWGNRFFSPICCTFPFQDSGGRCGLLVLSETISNEQLRDISQSLFNELRARSDYPGIIAISDRATGIETIRKLYMQTIEVRRLKRNQQKQGVFYYQDIYKVQQRSFSKINFQQLVESVEAGNLSGIENGISKIFDLWSNELPDMEMVRVSIADLELKICRLLAEMNGDPAGFMQQVQITYGNQDELDEIRELKDYLHSLCILGATKLTALREQNEHNTIFQVIQYVDQEFRSKLQLQELAIQFHMNSAYLGQLFKKYTGKSFNEYLNEKRIEEAKKLLKRTQIKISKVASQVGYPNADYFNNKFKKHTGVLPSVYRGVIENRQQ</sequence>
<evidence type="ECO:0000256" key="4">
    <source>
        <dbReference type="ARBA" id="ARBA00023012"/>
    </source>
</evidence>
<dbReference type="PRINTS" id="PR00032">
    <property type="entry name" value="HTHARAC"/>
</dbReference>
<dbReference type="PROSITE" id="PS01124">
    <property type="entry name" value="HTH_ARAC_FAMILY_2"/>
    <property type="match status" value="1"/>
</dbReference>
<evidence type="ECO:0000313" key="12">
    <source>
        <dbReference type="Proteomes" id="UP001500340"/>
    </source>
</evidence>
<dbReference type="Pfam" id="PF12833">
    <property type="entry name" value="HTH_18"/>
    <property type="match status" value="1"/>
</dbReference>
<reference evidence="11 12" key="1">
    <citation type="journal article" date="2019" name="Int. J. Syst. Evol. Microbiol.">
        <title>The Global Catalogue of Microorganisms (GCM) 10K type strain sequencing project: providing services to taxonomists for standard genome sequencing and annotation.</title>
        <authorList>
            <consortium name="The Broad Institute Genomics Platform"/>
            <consortium name="The Broad Institute Genome Sequencing Center for Infectious Disease"/>
            <person name="Wu L."/>
            <person name="Ma J."/>
        </authorList>
    </citation>
    <scope>NUCLEOTIDE SEQUENCE [LARGE SCALE GENOMIC DNA]</scope>
    <source>
        <strain evidence="11 12">JCM 12774</strain>
    </source>
</reference>
<dbReference type="InterPro" id="IPR009057">
    <property type="entry name" value="Homeodomain-like_sf"/>
</dbReference>
<comment type="caution">
    <text evidence="11">The sequence shown here is derived from an EMBL/GenBank/DDBJ whole genome shotgun (WGS) entry which is preliminary data.</text>
</comment>
<dbReference type="InterPro" id="IPR051552">
    <property type="entry name" value="HptR"/>
</dbReference>
<dbReference type="Gene3D" id="1.10.10.60">
    <property type="entry name" value="Homeodomain-like"/>
    <property type="match status" value="2"/>
</dbReference>
<feature type="domain" description="Response regulatory" evidence="10">
    <location>
        <begin position="3"/>
        <end position="121"/>
    </location>
</feature>
<evidence type="ECO:0000259" key="10">
    <source>
        <dbReference type="PROSITE" id="PS50110"/>
    </source>
</evidence>
<feature type="modified residue" description="4-aspartylphosphate" evidence="8">
    <location>
        <position position="55"/>
    </location>
</feature>
<evidence type="ECO:0000256" key="7">
    <source>
        <dbReference type="ARBA" id="ARBA00023163"/>
    </source>
</evidence>
<proteinExistence type="predicted"/>
<keyword evidence="2" id="KW-0963">Cytoplasm</keyword>
<evidence type="ECO:0000256" key="6">
    <source>
        <dbReference type="ARBA" id="ARBA00023125"/>
    </source>
</evidence>
<comment type="subcellular location">
    <subcellularLocation>
        <location evidence="1">Cytoplasm</location>
    </subcellularLocation>
</comment>
<dbReference type="InterPro" id="IPR001789">
    <property type="entry name" value="Sig_transdc_resp-reg_receiver"/>
</dbReference>
<evidence type="ECO:0000256" key="2">
    <source>
        <dbReference type="ARBA" id="ARBA00022490"/>
    </source>
</evidence>
<dbReference type="SMART" id="SM00342">
    <property type="entry name" value="HTH_ARAC"/>
    <property type="match status" value="1"/>
</dbReference>
<keyword evidence="3 8" id="KW-0597">Phosphoprotein</keyword>
<evidence type="ECO:0000256" key="8">
    <source>
        <dbReference type="PROSITE-ProRule" id="PRU00169"/>
    </source>
</evidence>
<keyword evidence="4" id="KW-0902">Two-component regulatory system</keyword>
<dbReference type="PROSITE" id="PS50110">
    <property type="entry name" value="RESPONSE_REGULATORY"/>
    <property type="match status" value="1"/>
</dbReference>
<dbReference type="EMBL" id="BAAACX010000015">
    <property type="protein sequence ID" value="GAA0400736.1"/>
    <property type="molecule type" value="Genomic_DNA"/>
</dbReference>
<dbReference type="RefSeq" id="WP_343863082.1">
    <property type="nucleotide sequence ID" value="NZ_BAAACX010000015.1"/>
</dbReference>
<dbReference type="InterPro" id="IPR011006">
    <property type="entry name" value="CheY-like_superfamily"/>
</dbReference>
<dbReference type="InterPro" id="IPR018060">
    <property type="entry name" value="HTH_AraC"/>
</dbReference>
<dbReference type="Gene3D" id="3.40.50.2300">
    <property type="match status" value="1"/>
</dbReference>
<keyword evidence="12" id="KW-1185">Reference proteome</keyword>
<evidence type="ECO:0000313" key="11">
    <source>
        <dbReference type="EMBL" id="GAA0400736.1"/>
    </source>
</evidence>
<dbReference type="InterPro" id="IPR018062">
    <property type="entry name" value="HTH_AraC-typ_CS"/>
</dbReference>
<evidence type="ECO:0000256" key="5">
    <source>
        <dbReference type="ARBA" id="ARBA00023015"/>
    </source>
</evidence>
<name>A0ABN0YMB0_9BACL</name>
<keyword evidence="6" id="KW-0238">DNA-binding</keyword>
<dbReference type="PANTHER" id="PTHR42713">
    <property type="entry name" value="HISTIDINE KINASE-RELATED"/>
    <property type="match status" value="1"/>
</dbReference>
<accession>A0ABN0YMB0</accession>
<organism evidence="11 12">
    <name type="scientific">Paenibacillus motobuensis</name>
    <dbReference type="NCBI Taxonomy" id="295324"/>
    <lineage>
        <taxon>Bacteria</taxon>
        <taxon>Bacillati</taxon>
        <taxon>Bacillota</taxon>
        <taxon>Bacilli</taxon>
        <taxon>Bacillales</taxon>
        <taxon>Paenibacillaceae</taxon>
        <taxon>Paenibacillus</taxon>
    </lineage>
</organism>
<dbReference type="InterPro" id="IPR020449">
    <property type="entry name" value="Tscrpt_reg_AraC-type_HTH"/>
</dbReference>
<feature type="domain" description="HTH araC/xylS-type" evidence="9">
    <location>
        <begin position="409"/>
        <end position="507"/>
    </location>
</feature>
<dbReference type="SUPFAM" id="SSF52172">
    <property type="entry name" value="CheY-like"/>
    <property type="match status" value="1"/>
</dbReference>
<gene>
    <name evidence="11" type="ORF">GCM10008933_34100</name>
</gene>
<evidence type="ECO:0000256" key="3">
    <source>
        <dbReference type="ARBA" id="ARBA00022553"/>
    </source>
</evidence>
<evidence type="ECO:0000256" key="1">
    <source>
        <dbReference type="ARBA" id="ARBA00004496"/>
    </source>
</evidence>
<dbReference type="CDD" id="cd17536">
    <property type="entry name" value="REC_YesN-like"/>
    <property type="match status" value="1"/>
</dbReference>